<proteinExistence type="predicted"/>
<protein>
    <recommendedName>
        <fullName evidence="3">Secreted protein</fullName>
    </recommendedName>
</protein>
<feature type="chain" id="PRO_5002047011" description="Secreted protein" evidence="1">
    <location>
        <begin position="22"/>
        <end position="58"/>
    </location>
</feature>
<name>A0A0A9EMY4_ARUDO</name>
<dbReference type="EMBL" id="GBRH01196424">
    <property type="protein sequence ID" value="JAE01472.1"/>
    <property type="molecule type" value="Transcribed_RNA"/>
</dbReference>
<dbReference type="AlphaFoldDB" id="A0A0A9EMY4"/>
<organism evidence="2">
    <name type="scientific">Arundo donax</name>
    <name type="common">Giant reed</name>
    <name type="synonym">Donax arundinaceus</name>
    <dbReference type="NCBI Taxonomy" id="35708"/>
    <lineage>
        <taxon>Eukaryota</taxon>
        <taxon>Viridiplantae</taxon>
        <taxon>Streptophyta</taxon>
        <taxon>Embryophyta</taxon>
        <taxon>Tracheophyta</taxon>
        <taxon>Spermatophyta</taxon>
        <taxon>Magnoliopsida</taxon>
        <taxon>Liliopsida</taxon>
        <taxon>Poales</taxon>
        <taxon>Poaceae</taxon>
        <taxon>PACMAD clade</taxon>
        <taxon>Arundinoideae</taxon>
        <taxon>Arundineae</taxon>
        <taxon>Arundo</taxon>
    </lineage>
</organism>
<evidence type="ECO:0008006" key="3">
    <source>
        <dbReference type="Google" id="ProtNLM"/>
    </source>
</evidence>
<keyword evidence="1" id="KW-0732">Signal</keyword>
<evidence type="ECO:0000256" key="1">
    <source>
        <dbReference type="SAM" id="SignalP"/>
    </source>
</evidence>
<sequence length="58" mass="6724">MACSYCFFSFFFFLFFSAAAATRIWSRIGGIWLGLELKGDEIGRILFRCSEQEQGRKN</sequence>
<evidence type="ECO:0000313" key="2">
    <source>
        <dbReference type="EMBL" id="JAE01472.1"/>
    </source>
</evidence>
<accession>A0A0A9EMY4</accession>
<reference evidence="2" key="1">
    <citation type="submission" date="2014-09" db="EMBL/GenBank/DDBJ databases">
        <authorList>
            <person name="Magalhaes I.L.F."/>
            <person name="Oliveira U."/>
            <person name="Santos F.R."/>
            <person name="Vidigal T.H.D.A."/>
            <person name="Brescovit A.D."/>
            <person name="Santos A.J."/>
        </authorList>
    </citation>
    <scope>NUCLEOTIDE SEQUENCE</scope>
    <source>
        <tissue evidence="2">Shoot tissue taken approximately 20 cm above the soil surface</tissue>
    </source>
</reference>
<feature type="signal peptide" evidence="1">
    <location>
        <begin position="1"/>
        <end position="21"/>
    </location>
</feature>
<reference evidence="2" key="2">
    <citation type="journal article" date="2015" name="Data Brief">
        <title>Shoot transcriptome of the giant reed, Arundo donax.</title>
        <authorList>
            <person name="Barrero R.A."/>
            <person name="Guerrero F.D."/>
            <person name="Moolhuijzen P."/>
            <person name="Goolsby J.A."/>
            <person name="Tidwell J."/>
            <person name="Bellgard S.E."/>
            <person name="Bellgard M.I."/>
        </authorList>
    </citation>
    <scope>NUCLEOTIDE SEQUENCE</scope>
    <source>
        <tissue evidence="2">Shoot tissue taken approximately 20 cm above the soil surface</tissue>
    </source>
</reference>